<protein>
    <submittedName>
        <fullName evidence="2">Jg24922 protein</fullName>
    </submittedName>
</protein>
<keyword evidence="1" id="KW-1133">Transmembrane helix</keyword>
<dbReference type="InterPro" id="IPR051177">
    <property type="entry name" value="CIK-Related_Protein"/>
</dbReference>
<organism evidence="2 3">
    <name type="scientific">Pararge aegeria aegeria</name>
    <dbReference type="NCBI Taxonomy" id="348720"/>
    <lineage>
        <taxon>Eukaryota</taxon>
        <taxon>Metazoa</taxon>
        <taxon>Ecdysozoa</taxon>
        <taxon>Arthropoda</taxon>
        <taxon>Hexapoda</taxon>
        <taxon>Insecta</taxon>
        <taxon>Pterygota</taxon>
        <taxon>Neoptera</taxon>
        <taxon>Endopterygota</taxon>
        <taxon>Lepidoptera</taxon>
        <taxon>Glossata</taxon>
        <taxon>Ditrysia</taxon>
        <taxon>Papilionoidea</taxon>
        <taxon>Nymphalidae</taxon>
        <taxon>Satyrinae</taxon>
        <taxon>Satyrini</taxon>
        <taxon>Parargina</taxon>
        <taxon>Pararge</taxon>
    </lineage>
</organism>
<keyword evidence="1" id="KW-0472">Membrane</keyword>
<dbReference type="SUPFAM" id="SSF56112">
    <property type="entry name" value="Protein kinase-like (PK-like)"/>
    <property type="match status" value="1"/>
</dbReference>
<dbReference type="PANTHER" id="PTHR12984:SF3">
    <property type="entry name" value="N-TERMINAL KINASE-LIKE PROTEIN"/>
    <property type="match status" value="1"/>
</dbReference>
<dbReference type="InterPro" id="IPR011009">
    <property type="entry name" value="Kinase-like_dom_sf"/>
</dbReference>
<proteinExistence type="predicted"/>
<evidence type="ECO:0000313" key="2">
    <source>
        <dbReference type="EMBL" id="CAH2216743.1"/>
    </source>
</evidence>
<dbReference type="EMBL" id="CAKXAJ010016642">
    <property type="protein sequence ID" value="CAH2216743.1"/>
    <property type="molecule type" value="Genomic_DNA"/>
</dbReference>
<evidence type="ECO:0000313" key="3">
    <source>
        <dbReference type="Proteomes" id="UP000838756"/>
    </source>
</evidence>
<dbReference type="Proteomes" id="UP000838756">
    <property type="component" value="Unassembled WGS sequence"/>
</dbReference>
<gene>
    <name evidence="2" type="primary">jg24922</name>
    <name evidence="2" type="ORF">PAEG_LOCUS4708</name>
</gene>
<reference evidence="2" key="1">
    <citation type="submission" date="2022-03" db="EMBL/GenBank/DDBJ databases">
        <authorList>
            <person name="Lindestad O."/>
        </authorList>
    </citation>
    <scope>NUCLEOTIDE SEQUENCE</scope>
</reference>
<evidence type="ECO:0000256" key="1">
    <source>
        <dbReference type="SAM" id="Phobius"/>
    </source>
</evidence>
<dbReference type="Gene3D" id="3.30.200.20">
    <property type="entry name" value="Phosphorylase Kinase, domain 1"/>
    <property type="match status" value="1"/>
</dbReference>
<feature type="transmembrane region" description="Helical" evidence="1">
    <location>
        <begin position="116"/>
        <end position="133"/>
    </location>
</feature>
<dbReference type="AlphaFoldDB" id="A0A8S4QNI0"/>
<keyword evidence="1" id="KW-0812">Transmembrane</keyword>
<accession>A0A8S4QNI0</accession>
<name>A0A8S4QNI0_9NEOP</name>
<comment type="caution">
    <text evidence="2">The sequence shown here is derived from an EMBL/GenBank/DDBJ whole genome shotgun (WGS) entry which is preliminary data.</text>
</comment>
<keyword evidence="3" id="KW-1185">Reference proteome</keyword>
<sequence length="173" mass="20093">MWSFFSRDPTKDFPYEVGDPVLGLEDRSVWTLHKGKKRGTQDEVSIFLFDVTKNSETLFDIAKASLKKLKTMRHPSLLHYLDSCETEKFLYVATEYVEPLAIHIENMTLEGQQRDLFLAWGIFQITVSIYYLIYIPHTTYLSGICKQCRKGRGSSISHCLYPKCLFFSIKCVE</sequence>
<dbReference type="OrthoDB" id="447103at2759"/>
<dbReference type="PANTHER" id="PTHR12984">
    <property type="entry name" value="SCY1-RELATED S/T PROTEIN KINASE-LIKE"/>
    <property type="match status" value="1"/>
</dbReference>